<dbReference type="GO" id="GO:0035556">
    <property type="term" value="P:intracellular signal transduction"/>
    <property type="evidence" value="ECO:0007669"/>
    <property type="project" value="InterPro"/>
</dbReference>
<evidence type="ECO:0000313" key="3">
    <source>
        <dbReference type="EMBL" id="CUI15356.1"/>
    </source>
</evidence>
<evidence type="ECO:0000259" key="2">
    <source>
        <dbReference type="PROSITE" id="PS50125"/>
    </source>
</evidence>
<reference evidence="4" key="1">
    <citation type="submission" date="2015-09" db="EMBL/GenBank/DDBJ databases">
        <authorList>
            <consortium name="Pathogen Informatics"/>
        </authorList>
    </citation>
    <scope>NUCLEOTIDE SEQUENCE [LARGE SCALE GENOMIC DNA]</scope>
    <source>
        <strain evidence="4">Lake Konstanz</strain>
    </source>
</reference>
<organism evidence="3 4">
    <name type="scientific">Bodo saltans</name>
    <name type="common">Flagellated protozoan</name>
    <dbReference type="NCBI Taxonomy" id="75058"/>
    <lineage>
        <taxon>Eukaryota</taxon>
        <taxon>Discoba</taxon>
        <taxon>Euglenozoa</taxon>
        <taxon>Kinetoplastea</taxon>
        <taxon>Metakinetoplastina</taxon>
        <taxon>Eubodonida</taxon>
        <taxon>Bodonidae</taxon>
        <taxon>Bodo</taxon>
    </lineage>
</organism>
<protein>
    <recommendedName>
        <fullName evidence="2">Guanylate cyclase domain-containing protein</fullName>
    </recommendedName>
</protein>
<evidence type="ECO:0000313" key="4">
    <source>
        <dbReference type="Proteomes" id="UP000051952"/>
    </source>
</evidence>
<feature type="compositionally biased region" description="Polar residues" evidence="1">
    <location>
        <begin position="352"/>
        <end position="361"/>
    </location>
</feature>
<gene>
    <name evidence="3" type="ORF">BSAL_02640</name>
</gene>
<name>A0A0S4KLV7_BODSA</name>
<dbReference type="InterPro" id="IPR029787">
    <property type="entry name" value="Nucleotide_cyclase"/>
</dbReference>
<feature type="non-terminal residue" evidence="3">
    <location>
        <position position="1"/>
    </location>
</feature>
<evidence type="ECO:0000256" key="1">
    <source>
        <dbReference type="SAM" id="MobiDB-lite"/>
    </source>
</evidence>
<dbReference type="SUPFAM" id="SSF55073">
    <property type="entry name" value="Nucleotide cyclase"/>
    <property type="match status" value="1"/>
</dbReference>
<dbReference type="PROSITE" id="PS50125">
    <property type="entry name" value="GUANYLATE_CYCLASE_2"/>
    <property type="match status" value="1"/>
</dbReference>
<dbReference type="AlphaFoldDB" id="A0A0S4KLV7"/>
<keyword evidence="4" id="KW-1185">Reference proteome</keyword>
<feature type="compositionally biased region" description="Polar residues" evidence="1">
    <location>
        <begin position="369"/>
        <end position="380"/>
    </location>
</feature>
<dbReference type="Gene3D" id="3.30.70.1230">
    <property type="entry name" value="Nucleotide cyclase"/>
    <property type="match status" value="1"/>
</dbReference>
<proteinExistence type="predicted"/>
<feature type="domain" description="Guanylate cyclase" evidence="2">
    <location>
        <begin position="111"/>
        <end position="230"/>
    </location>
</feature>
<dbReference type="InterPro" id="IPR001054">
    <property type="entry name" value="A/G_cyclase"/>
</dbReference>
<feature type="region of interest" description="Disordered" evidence="1">
    <location>
        <begin position="338"/>
        <end position="394"/>
    </location>
</feature>
<dbReference type="Proteomes" id="UP000051952">
    <property type="component" value="Unassembled WGS sequence"/>
</dbReference>
<accession>A0A0S4KLV7</accession>
<sequence>VPHRIAARLLHNLRTSLKRPTFIPSVYRLQGEHSAASDSQNNASADDEVRNTLQASLQPHIATMFSTSTVDTPFAYLTWTVPRVTARVAASGRHIQDDANSAADYARRHAQLLTHGRNVVQDIIRQHNGAIAVMATGDSCLLVDELSNVFDEKLVNVFDTVREVLLRFPSAAAFTNNPMLIPSSTHRVGPNDLQLSCVLHTGPLMGAVVGKVALSYEYYGEAISTAKRLCSECVDRTSVVATERFTDVLRLSWQHKRRFPLLPGGDTDFLDIARISQTDASLGAIISAPLPWALCGRPSPLMARFVRFQRGRAGEEGRDSTLPLLLAMMEYPPVVTEQARHPEHVRHPPPQSTASTSSLNRGNGLPRSETPSSAVPSVQIPSRGGGGGSARDPSNVSHNILQWFTLKAATSFSVQSGLSTHTTSICSRNHVE</sequence>
<dbReference type="EMBL" id="CYKH01002070">
    <property type="protein sequence ID" value="CUI15356.1"/>
    <property type="molecule type" value="Genomic_DNA"/>
</dbReference>
<dbReference type="GO" id="GO:0009190">
    <property type="term" value="P:cyclic nucleotide biosynthetic process"/>
    <property type="evidence" value="ECO:0007669"/>
    <property type="project" value="InterPro"/>
</dbReference>
<dbReference type="VEuPathDB" id="TriTrypDB:BSAL_02640"/>